<accession>A0AAE0WKG8</accession>
<feature type="region of interest" description="Disordered" evidence="1">
    <location>
        <begin position="1"/>
        <end position="27"/>
    </location>
</feature>
<dbReference type="Proteomes" id="UP001274830">
    <property type="component" value="Unassembled WGS sequence"/>
</dbReference>
<dbReference type="PANTHER" id="PTHR38111:SF9">
    <property type="entry name" value="ZN(2)-C6 FUNGAL-TYPE DOMAIN-CONTAINING PROTEIN"/>
    <property type="match status" value="1"/>
</dbReference>
<proteinExistence type="predicted"/>
<protein>
    <submittedName>
        <fullName evidence="2">Uncharacterized protein</fullName>
    </submittedName>
</protein>
<gene>
    <name evidence="2" type="ORF">LTR78_006615</name>
</gene>
<evidence type="ECO:0000313" key="2">
    <source>
        <dbReference type="EMBL" id="KAK3673382.1"/>
    </source>
</evidence>
<reference evidence="2" key="1">
    <citation type="submission" date="2023-07" db="EMBL/GenBank/DDBJ databases">
        <title>Black Yeasts Isolated from many extreme environments.</title>
        <authorList>
            <person name="Coleine C."/>
            <person name="Stajich J.E."/>
            <person name="Selbmann L."/>
        </authorList>
    </citation>
    <scope>NUCLEOTIDE SEQUENCE</scope>
    <source>
        <strain evidence="2">CCFEE 5485</strain>
    </source>
</reference>
<dbReference type="PANTHER" id="PTHR38111">
    <property type="entry name" value="ZN(2)-C6 FUNGAL-TYPE DOMAIN-CONTAINING PROTEIN-RELATED"/>
    <property type="match status" value="1"/>
</dbReference>
<evidence type="ECO:0000313" key="3">
    <source>
        <dbReference type="Proteomes" id="UP001274830"/>
    </source>
</evidence>
<dbReference type="AlphaFoldDB" id="A0AAE0WKG8"/>
<evidence type="ECO:0000256" key="1">
    <source>
        <dbReference type="SAM" id="MobiDB-lite"/>
    </source>
</evidence>
<comment type="caution">
    <text evidence="2">The sequence shown here is derived from an EMBL/GenBank/DDBJ whole genome shotgun (WGS) entry which is preliminary data.</text>
</comment>
<sequence>MWHKSPDRPVDHCTAAPKKFESSNPPIPGLWLESNDPNDVEIAGTGRKLVISHDQCTRCIYDDKTWTFVDQAAPSDPTPSSSRSSELELAIQAYQLPGDVYYPTLRQASERFQIDADFWAAYLPNDDHSRDAGRGGVSVVPWVPTIRYLASQDNKARLALDSCALMALGRIRNNPQYVQEGLTLYSQALAATNQALRHPVCVLNDSVLACCRILALCEFFRPHVGTGLSTQGTDWQRHIEGTVQLMELRGPEKHVDEHGFVLFADARASAAIAGITRRTKALFSDPRWQEVPWSGRETRRSPSDELADIMAAVSEALEQQDAALDRLTTDSGPISAAQCHAVLDLSERIMAMFRDWEVRMLGTQQQQPPSPQLDEVCMNLGYGSFHLVMQYWATSLIMCSRYWVTLRRLPPAVIASREAIHVPDPQAYADHIAKNAHHCFLPEAGLYGPQKASFPLGAALHYYAAANQHGSVGMQEIRRLFRESETASFTAGFLRSMAADPAPVGIKADPEDEAKHAIMAAEWVGLKRELESDQA</sequence>
<keyword evidence="3" id="KW-1185">Reference proteome</keyword>
<dbReference type="EMBL" id="JAUTXT010000025">
    <property type="protein sequence ID" value="KAK3673382.1"/>
    <property type="molecule type" value="Genomic_DNA"/>
</dbReference>
<name>A0AAE0WKG8_9PEZI</name>
<feature type="compositionally biased region" description="Basic and acidic residues" evidence="1">
    <location>
        <begin position="1"/>
        <end position="11"/>
    </location>
</feature>
<organism evidence="2 3">
    <name type="scientific">Recurvomyces mirabilis</name>
    <dbReference type="NCBI Taxonomy" id="574656"/>
    <lineage>
        <taxon>Eukaryota</taxon>
        <taxon>Fungi</taxon>
        <taxon>Dikarya</taxon>
        <taxon>Ascomycota</taxon>
        <taxon>Pezizomycotina</taxon>
        <taxon>Dothideomycetes</taxon>
        <taxon>Dothideomycetidae</taxon>
        <taxon>Mycosphaerellales</taxon>
        <taxon>Teratosphaeriaceae</taxon>
        <taxon>Recurvomyces</taxon>
    </lineage>
</organism>
<dbReference type="InterPro" id="IPR053178">
    <property type="entry name" value="Osmoadaptation_assoc"/>
</dbReference>